<protein>
    <submittedName>
        <fullName evidence="2">Conserved hypothetical integral membrane protein</fullName>
    </submittedName>
</protein>
<proteinExistence type="predicted"/>
<dbReference type="NCBIfam" id="TIGR02185">
    <property type="entry name" value="Trep_Strep"/>
    <property type="match status" value="1"/>
</dbReference>
<evidence type="ECO:0000256" key="1">
    <source>
        <dbReference type="SAM" id="Phobius"/>
    </source>
</evidence>
<accession>A0A379D9A1</accession>
<dbReference type="AlphaFoldDB" id="A0A379D9A1"/>
<feature type="transmembrane region" description="Helical" evidence="1">
    <location>
        <begin position="114"/>
        <end position="138"/>
    </location>
</feature>
<keyword evidence="1" id="KW-0812">Transmembrane</keyword>
<dbReference type="Proteomes" id="UP000254777">
    <property type="component" value="Unassembled WGS sequence"/>
</dbReference>
<name>A0A379D9A1_9FIRM</name>
<dbReference type="RefSeq" id="WP_004822938.1">
    <property type="nucleotide sequence ID" value="NZ_UGTH01000001.1"/>
</dbReference>
<evidence type="ECO:0000313" key="2">
    <source>
        <dbReference type="EMBL" id="SUB74449.1"/>
    </source>
</evidence>
<organism evidence="2 3">
    <name type="scientific">Peptoniphilus indolicus</name>
    <dbReference type="NCBI Taxonomy" id="33030"/>
    <lineage>
        <taxon>Bacteria</taxon>
        <taxon>Bacillati</taxon>
        <taxon>Bacillota</taxon>
        <taxon>Tissierellia</taxon>
        <taxon>Tissierellales</taxon>
        <taxon>Peptoniphilaceae</taxon>
        <taxon>Peptoniphilus</taxon>
    </lineage>
</organism>
<feature type="transmembrane region" description="Helical" evidence="1">
    <location>
        <begin position="37"/>
        <end position="56"/>
    </location>
</feature>
<feature type="transmembrane region" description="Helical" evidence="1">
    <location>
        <begin position="158"/>
        <end position="182"/>
    </location>
</feature>
<evidence type="ECO:0000313" key="3">
    <source>
        <dbReference type="Proteomes" id="UP000254777"/>
    </source>
</evidence>
<dbReference type="EMBL" id="UGTH01000001">
    <property type="protein sequence ID" value="SUB74449.1"/>
    <property type="molecule type" value="Genomic_DNA"/>
</dbReference>
<keyword evidence="1" id="KW-1133">Transmembrane helix</keyword>
<gene>
    <name evidence="2" type="ORF">NCTC11088_00193</name>
</gene>
<dbReference type="InterPro" id="IPR011733">
    <property type="entry name" value="CHP02185_IM"/>
</dbReference>
<dbReference type="Pfam" id="PF09605">
    <property type="entry name" value="Trep_Strep"/>
    <property type="match status" value="1"/>
</dbReference>
<sequence length="197" mass="21637">MKDKKLNVRDLINAGLFAILIFIATFVGGMIGFMPTLMPIVPLLQGIISGPVYMLYSTKIKKTGMVFIQTTVMSLVFFAIGHGPWVVLTGVGAGILAEAVLKKGNYTSVKQARFAFIIQSLWGLGNWLPIFFARASYIKTMIDMGYGEEYAQKMMSVLPNWSLIPIILLGMIGTYIGCSIGIKMLKKHFVKAGMAEV</sequence>
<feature type="transmembrane region" description="Helical" evidence="1">
    <location>
        <begin position="12"/>
        <end position="31"/>
    </location>
</feature>
<reference evidence="2 3" key="1">
    <citation type="submission" date="2018-06" db="EMBL/GenBank/DDBJ databases">
        <authorList>
            <consortium name="Pathogen Informatics"/>
            <person name="Doyle S."/>
        </authorList>
    </citation>
    <scope>NUCLEOTIDE SEQUENCE [LARGE SCALE GENOMIC DNA]</scope>
    <source>
        <strain evidence="2 3">NCTC11088</strain>
    </source>
</reference>
<keyword evidence="1" id="KW-0472">Membrane</keyword>